<dbReference type="KEGG" id="gtl:EP073_09935"/>
<keyword evidence="7" id="KW-1185">Reference proteome</keyword>
<feature type="transmembrane region" description="Helical" evidence="5">
    <location>
        <begin position="280"/>
        <end position="298"/>
    </location>
</feature>
<dbReference type="GO" id="GO:0005886">
    <property type="term" value="C:plasma membrane"/>
    <property type="evidence" value="ECO:0007669"/>
    <property type="project" value="TreeGrafter"/>
</dbReference>
<dbReference type="OrthoDB" id="309023at2"/>
<proteinExistence type="predicted"/>
<keyword evidence="3 5" id="KW-1133">Transmembrane helix</keyword>
<dbReference type="Pfam" id="PF03595">
    <property type="entry name" value="SLAC1"/>
    <property type="match status" value="1"/>
</dbReference>
<evidence type="ECO:0000256" key="3">
    <source>
        <dbReference type="ARBA" id="ARBA00022989"/>
    </source>
</evidence>
<evidence type="ECO:0000256" key="1">
    <source>
        <dbReference type="ARBA" id="ARBA00004141"/>
    </source>
</evidence>
<dbReference type="InterPro" id="IPR038665">
    <property type="entry name" value="Voltage-dep_anion_channel_sf"/>
</dbReference>
<evidence type="ECO:0000256" key="2">
    <source>
        <dbReference type="ARBA" id="ARBA00022692"/>
    </source>
</evidence>
<dbReference type="Proteomes" id="UP000287502">
    <property type="component" value="Chromosome"/>
</dbReference>
<dbReference type="InterPro" id="IPR052951">
    <property type="entry name" value="Tellurite_res_ion_channel"/>
</dbReference>
<accession>A0A3R5XXL4</accession>
<feature type="transmembrane region" description="Helical" evidence="5">
    <location>
        <begin position="221"/>
        <end position="240"/>
    </location>
</feature>
<dbReference type="PANTHER" id="PTHR37955:SF1">
    <property type="entry name" value="DEP DOMAIN-CONTAINING PROTEIN"/>
    <property type="match status" value="1"/>
</dbReference>
<keyword evidence="4 5" id="KW-0472">Membrane</keyword>
<evidence type="ECO:0000313" key="7">
    <source>
        <dbReference type="Proteomes" id="UP000287502"/>
    </source>
</evidence>
<feature type="transmembrane region" description="Helical" evidence="5">
    <location>
        <begin position="190"/>
        <end position="209"/>
    </location>
</feature>
<feature type="transmembrane region" description="Helical" evidence="5">
    <location>
        <begin position="65"/>
        <end position="86"/>
    </location>
</feature>
<protein>
    <submittedName>
        <fullName evidence="6">C4-dicarboxylate ABC transporter</fullName>
    </submittedName>
</protein>
<feature type="transmembrane region" description="Helical" evidence="5">
    <location>
        <begin position="33"/>
        <end position="53"/>
    </location>
</feature>
<dbReference type="Gene3D" id="1.50.10.150">
    <property type="entry name" value="Voltage-dependent anion channel"/>
    <property type="match status" value="1"/>
</dbReference>
<feature type="transmembrane region" description="Helical" evidence="5">
    <location>
        <begin position="107"/>
        <end position="126"/>
    </location>
</feature>
<reference evidence="6 7" key="1">
    <citation type="submission" date="2019-01" db="EMBL/GenBank/DDBJ databases">
        <title>Geovibrio thiophilus DSM 11263, complete genome.</title>
        <authorList>
            <person name="Spring S."/>
            <person name="Bunk B."/>
            <person name="Sproer C."/>
        </authorList>
    </citation>
    <scope>NUCLEOTIDE SEQUENCE [LARGE SCALE GENOMIC DNA]</scope>
    <source>
        <strain evidence="6 7">DSM 11263</strain>
    </source>
</reference>
<feature type="transmembrane region" description="Helical" evidence="5">
    <location>
        <begin position="132"/>
        <end position="153"/>
    </location>
</feature>
<comment type="subcellular location">
    <subcellularLocation>
        <location evidence="1">Membrane</location>
        <topology evidence="1">Multi-pass membrane protein</topology>
    </subcellularLocation>
</comment>
<organism evidence="6 7">
    <name type="scientific">Geovibrio thiophilus</name>
    <dbReference type="NCBI Taxonomy" id="139438"/>
    <lineage>
        <taxon>Bacteria</taxon>
        <taxon>Pseudomonadati</taxon>
        <taxon>Deferribacterota</taxon>
        <taxon>Deferribacteres</taxon>
        <taxon>Deferribacterales</taxon>
        <taxon>Geovibrionaceae</taxon>
        <taxon>Geovibrio</taxon>
    </lineage>
</organism>
<dbReference type="EMBL" id="CP035108">
    <property type="protein sequence ID" value="QAR33709.1"/>
    <property type="molecule type" value="Genomic_DNA"/>
</dbReference>
<dbReference type="GO" id="GO:0046583">
    <property type="term" value="F:monoatomic cation efflux transmembrane transporter activity"/>
    <property type="evidence" value="ECO:0007669"/>
    <property type="project" value="TreeGrafter"/>
</dbReference>
<feature type="transmembrane region" description="Helical" evidence="5">
    <location>
        <begin position="252"/>
        <end position="268"/>
    </location>
</feature>
<feature type="transmembrane region" description="Helical" evidence="5">
    <location>
        <begin position="165"/>
        <end position="184"/>
    </location>
</feature>
<sequence>MRKSIYSFFRIYTSMEIEMSEAVHAVSGSRLRYFPITLFATVMGLTGLAIAFLRFDHIMHAHTYAGQFILFGVTVWFFFILSVYILKLYKYPEEVKEEFRHPVRINFFPTISISMLLLSIGYDGVYQPLSSALWHIGALVHISFTFVILNIWFFSDFKVQTKNPAWFIPVVGNILVPVAGVTHANIEISWFFFSVGIILWIVLFAIVFYRLIFHEQLMAKFLPTLFILIAPPAVGFLAYVKLTGSLDSFARVLYYFGLFTAFMLFSMFRQFRKVPFFVSWWAYTFPMDALTISTLLMYKITGYVFFKGLAVIFLTMTVAVVLTVIYKTITAAADGKICVPE</sequence>
<evidence type="ECO:0000256" key="5">
    <source>
        <dbReference type="SAM" id="Phobius"/>
    </source>
</evidence>
<dbReference type="PANTHER" id="PTHR37955">
    <property type="entry name" value="TELLURITE RESISTANCE PROTEIN TEHA"/>
    <property type="match status" value="1"/>
</dbReference>
<keyword evidence="2 5" id="KW-0812">Transmembrane</keyword>
<feature type="transmembrane region" description="Helical" evidence="5">
    <location>
        <begin position="304"/>
        <end position="326"/>
    </location>
</feature>
<dbReference type="AlphaFoldDB" id="A0A3R5XXL4"/>
<name>A0A3R5XXL4_9BACT</name>
<gene>
    <name evidence="6" type="ORF">EP073_09935</name>
</gene>
<evidence type="ECO:0000313" key="6">
    <source>
        <dbReference type="EMBL" id="QAR33709.1"/>
    </source>
</evidence>
<dbReference type="CDD" id="cd09323">
    <property type="entry name" value="TDT_SLAC1_like"/>
    <property type="match status" value="1"/>
</dbReference>
<evidence type="ECO:0000256" key="4">
    <source>
        <dbReference type="ARBA" id="ARBA00023136"/>
    </source>
</evidence>
<dbReference type="InterPro" id="IPR004695">
    <property type="entry name" value="SLAC1/Mae1/Ssu1/TehA"/>
</dbReference>